<dbReference type="PRINTS" id="PR00413">
    <property type="entry name" value="HADHALOGNASE"/>
</dbReference>
<dbReference type="EMBL" id="PYGC01000008">
    <property type="protein sequence ID" value="PSK81777.1"/>
    <property type="molecule type" value="Genomic_DNA"/>
</dbReference>
<evidence type="ECO:0000313" key="3">
    <source>
        <dbReference type="Proteomes" id="UP000240621"/>
    </source>
</evidence>
<evidence type="ECO:0000313" key="4">
    <source>
        <dbReference type="Proteomes" id="UP000396862"/>
    </source>
</evidence>
<dbReference type="SUPFAM" id="SSF56784">
    <property type="entry name" value="HAD-like"/>
    <property type="match status" value="1"/>
</dbReference>
<reference evidence="2 3" key="1">
    <citation type="submission" date="2018-03" db="EMBL/GenBank/DDBJ databases">
        <title>Genomic Encyclopedia of Archaeal and Bacterial Type Strains, Phase II (KMG-II): from individual species to whole genera.</title>
        <authorList>
            <person name="Goeker M."/>
        </authorList>
    </citation>
    <scope>NUCLEOTIDE SEQUENCE [LARGE SCALE GENOMIC DNA]</scope>
    <source>
        <strain evidence="2 3">DSM 27267</strain>
    </source>
</reference>
<dbReference type="SFLD" id="SFLDS00003">
    <property type="entry name" value="Haloacid_Dehalogenase"/>
    <property type="match status" value="1"/>
</dbReference>
<keyword evidence="4" id="KW-1185">Reference proteome</keyword>
<dbReference type="InterPro" id="IPR023214">
    <property type="entry name" value="HAD_sf"/>
</dbReference>
<dbReference type="OrthoDB" id="9797743at2"/>
<evidence type="ECO:0000313" key="1">
    <source>
        <dbReference type="EMBL" id="GET21294.1"/>
    </source>
</evidence>
<dbReference type="Proteomes" id="UP000240621">
    <property type="component" value="Unassembled WGS sequence"/>
</dbReference>
<dbReference type="AlphaFoldDB" id="A0A2P8C9X8"/>
<dbReference type="Pfam" id="PF00702">
    <property type="entry name" value="Hydrolase"/>
    <property type="match status" value="1"/>
</dbReference>
<accession>A0A2P8C9X8</accession>
<comment type="caution">
    <text evidence="2">The sequence shown here is derived from an EMBL/GenBank/DDBJ whole genome shotgun (WGS) entry which is preliminary data.</text>
</comment>
<protein>
    <submittedName>
        <fullName evidence="2">HAD superfamily hydrolase (TIGR01509 family)</fullName>
    </submittedName>
    <submittedName>
        <fullName evidence="1">Phosphatase</fullName>
    </submittedName>
</protein>
<proteinExistence type="predicted"/>
<dbReference type="SFLD" id="SFLDG01135">
    <property type="entry name" value="C1.5.6:_HAD__Beta-PGM__Phospha"/>
    <property type="match status" value="1"/>
</dbReference>
<dbReference type="InterPro" id="IPR036412">
    <property type="entry name" value="HAD-like_sf"/>
</dbReference>
<dbReference type="EMBL" id="BLAU01000001">
    <property type="protein sequence ID" value="GET21294.1"/>
    <property type="molecule type" value="Genomic_DNA"/>
</dbReference>
<dbReference type="PANTHER" id="PTHR18901:SF38">
    <property type="entry name" value="PSEUDOURIDINE-5'-PHOSPHATASE"/>
    <property type="match status" value="1"/>
</dbReference>
<sequence length="226" mass="25205">MAEQLAVIFDMDGVLVDSEPWHYKVEELIYAELGIDVPDKVHQLYLGTAADLMWSDLKQRYGLKQSLEELVRYDEEFRVGFFKDLGNLQPNPGVKKLLSGLSDANIPMAVATSSVPGIVDIILEQCGIRSYFDAVVTTVQAGKSKPAPDVYLYAAKKLEHEPANCLVFEDSMNGIRAAVDAGMACIAFQPEGVVQHDISAAHHFITDFRHVSPETIRRWMTDKQFS</sequence>
<name>A0A2P8C9X8_9BACT</name>
<gene>
    <name evidence="2" type="ORF">CLV93_108178</name>
    <name evidence="1" type="ORF">JCM18694_15400</name>
</gene>
<organism evidence="2 3">
    <name type="scientific">Prolixibacter denitrificans</name>
    <dbReference type="NCBI Taxonomy" id="1541063"/>
    <lineage>
        <taxon>Bacteria</taxon>
        <taxon>Pseudomonadati</taxon>
        <taxon>Bacteroidota</taxon>
        <taxon>Bacteroidia</taxon>
        <taxon>Marinilabiliales</taxon>
        <taxon>Prolixibacteraceae</taxon>
        <taxon>Prolixibacter</taxon>
    </lineage>
</organism>
<dbReference type="GO" id="GO:0016787">
    <property type="term" value="F:hydrolase activity"/>
    <property type="evidence" value="ECO:0007669"/>
    <property type="project" value="UniProtKB-KW"/>
</dbReference>
<dbReference type="NCBIfam" id="TIGR01509">
    <property type="entry name" value="HAD-SF-IA-v3"/>
    <property type="match status" value="1"/>
</dbReference>
<dbReference type="Proteomes" id="UP000396862">
    <property type="component" value="Unassembled WGS sequence"/>
</dbReference>
<dbReference type="InterPro" id="IPR023198">
    <property type="entry name" value="PGP-like_dom2"/>
</dbReference>
<dbReference type="Gene3D" id="3.40.50.1000">
    <property type="entry name" value="HAD superfamily/HAD-like"/>
    <property type="match status" value="1"/>
</dbReference>
<dbReference type="InterPro" id="IPR006439">
    <property type="entry name" value="HAD-SF_hydro_IA"/>
</dbReference>
<evidence type="ECO:0000313" key="2">
    <source>
        <dbReference type="EMBL" id="PSK81777.1"/>
    </source>
</evidence>
<dbReference type="SFLD" id="SFLDG01129">
    <property type="entry name" value="C1.5:_HAD__Beta-PGM__Phosphata"/>
    <property type="match status" value="1"/>
</dbReference>
<dbReference type="RefSeq" id="WP_106543072.1">
    <property type="nucleotide sequence ID" value="NZ_BLAU01000001.1"/>
</dbReference>
<keyword evidence="2" id="KW-0378">Hydrolase</keyword>
<reference evidence="1 4" key="2">
    <citation type="submission" date="2019-10" db="EMBL/GenBank/DDBJ databases">
        <title>Prolixibacter strains distinguished by the presence of nitrate reductase genes were adept at nitrate-dependent anaerobic corrosion of metallic iron and carbon steel.</title>
        <authorList>
            <person name="Iino T."/>
            <person name="Shono N."/>
            <person name="Ito K."/>
            <person name="Nakamura R."/>
            <person name="Sueoka K."/>
            <person name="Harayama S."/>
            <person name="Ohkuma M."/>
        </authorList>
    </citation>
    <scope>NUCLEOTIDE SEQUENCE [LARGE SCALE GENOMIC DNA]</scope>
    <source>
        <strain evidence="1 4">MIC1-1</strain>
    </source>
</reference>
<dbReference type="PANTHER" id="PTHR18901">
    <property type="entry name" value="2-DEOXYGLUCOSE-6-PHOSPHATE PHOSPHATASE 2"/>
    <property type="match status" value="1"/>
</dbReference>
<dbReference type="Gene3D" id="1.10.150.240">
    <property type="entry name" value="Putative phosphatase, domain 2"/>
    <property type="match status" value="1"/>
</dbReference>